<dbReference type="GO" id="GO:0004497">
    <property type="term" value="F:monooxygenase activity"/>
    <property type="evidence" value="ECO:0007669"/>
    <property type="project" value="UniProtKB-KW"/>
</dbReference>
<dbReference type="Gene3D" id="1.10.630.10">
    <property type="entry name" value="Cytochrome P450"/>
    <property type="match status" value="1"/>
</dbReference>
<evidence type="ECO:0000256" key="3">
    <source>
        <dbReference type="ARBA" id="ARBA00010617"/>
    </source>
</evidence>
<keyword evidence="11" id="KW-0472">Membrane</keyword>
<dbReference type="PRINTS" id="PR00464">
    <property type="entry name" value="EP450II"/>
</dbReference>
<dbReference type="InterPro" id="IPR001128">
    <property type="entry name" value="Cyt_P450"/>
</dbReference>
<keyword evidence="6" id="KW-0479">Metal-binding</keyword>
<dbReference type="Gramene" id="KVD98123">
    <property type="protein sequence ID" value="KVD98123"/>
    <property type="gene ID" value="Ccrd_024252"/>
</dbReference>
<dbReference type="InterPro" id="IPR050665">
    <property type="entry name" value="Cytochrome_P450_Monooxygen"/>
</dbReference>
<keyword evidence="13" id="KW-1185">Reference proteome</keyword>
<gene>
    <name evidence="12" type="ORF">Ccrd_024252</name>
</gene>
<sequence>MNEFQKPRKNNPYVKILSTGIIDYEGEKWSKHRKIINPTFHAEKLKLMVPAMCLSCCEMIKRWETMFSNEKSLELDVFAHLQKLTGDVISRTAFGSSYEEG</sequence>
<dbReference type="EMBL" id="LEKV01012268">
    <property type="protein sequence ID" value="KVD98123.1"/>
    <property type="molecule type" value="Genomic_DNA"/>
</dbReference>
<name>A0A124P3P7_CYNCS</name>
<dbReference type="GO" id="GO:0020037">
    <property type="term" value="F:heme binding"/>
    <property type="evidence" value="ECO:0007669"/>
    <property type="project" value="InterPro"/>
</dbReference>
<dbReference type="InterPro" id="IPR002402">
    <property type="entry name" value="Cyt_P450_E_grp-II"/>
</dbReference>
<keyword evidence="8" id="KW-0560">Oxidoreductase</keyword>
<evidence type="ECO:0000313" key="13">
    <source>
        <dbReference type="Proteomes" id="UP000243975"/>
    </source>
</evidence>
<feature type="non-terminal residue" evidence="12">
    <location>
        <position position="1"/>
    </location>
</feature>
<evidence type="ECO:0000256" key="9">
    <source>
        <dbReference type="ARBA" id="ARBA00023004"/>
    </source>
</evidence>
<comment type="caution">
    <text evidence="12">The sequence shown here is derived from an EMBL/GenBank/DDBJ whole genome shotgun (WGS) entry which is preliminary data.</text>
</comment>
<accession>A0A124P3P7</accession>
<comment type="cofactor">
    <cofactor evidence="1">
        <name>heme</name>
        <dbReference type="ChEBI" id="CHEBI:30413"/>
    </cofactor>
</comment>
<evidence type="ECO:0000256" key="6">
    <source>
        <dbReference type="ARBA" id="ARBA00022723"/>
    </source>
</evidence>
<proteinExistence type="inferred from homology"/>
<keyword evidence="5" id="KW-0812">Transmembrane</keyword>
<dbReference type="GO" id="GO:0005506">
    <property type="term" value="F:iron ion binding"/>
    <property type="evidence" value="ECO:0007669"/>
    <property type="project" value="InterPro"/>
</dbReference>
<evidence type="ECO:0000256" key="11">
    <source>
        <dbReference type="ARBA" id="ARBA00023136"/>
    </source>
</evidence>
<evidence type="ECO:0000256" key="5">
    <source>
        <dbReference type="ARBA" id="ARBA00022692"/>
    </source>
</evidence>
<comment type="similarity">
    <text evidence="3">Belongs to the cytochrome P450 family.</text>
</comment>
<dbReference type="AlphaFoldDB" id="A0A124P3P7"/>
<evidence type="ECO:0000256" key="8">
    <source>
        <dbReference type="ARBA" id="ARBA00023002"/>
    </source>
</evidence>
<evidence type="ECO:0000256" key="4">
    <source>
        <dbReference type="ARBA" id="ARBA00022617"/>
    </source>
</evidence>
<dbReference type="Proteomes" id="UP000243975">
    <property type="component" value="Unassembled WGS sequence"/>
</dbReference>
<evidence type="ECO:0000313" key="12">
    <source>
        <dbReference type="EMBL" id="KVD98123.1"/>
    </source>
</evidence>
<evidence type="ECO:0000256" key="2">
    <source>
        <dbReference type="ARBA" id="ARBA00004370"/>
    </source>
</evidence>
<dbReference type="GO" id="GO:0016020">
    <property type="term" value="C:membrane"/>
    <property type="evidence" value="ECO:0007669"/>
    <property type="project" value="UniProtKB-SubCell"/>
</dbReference>
<keyword evidence="10" id="KW-0503">Monooxygenase</keyword>
<dbReference type="InterPro" id="IPR036396">
    <property type="entry name" value="Cyt_P450_sf"/>
</dbReference>
<keyword evidence="7" id="KW-1133">Transmembrane helix</keyword>
<comment type="subcellular location">
    <subcellularLocation>
        <location evidence="2">Membrane</location>
    </subcellularLocation>
</comment>
<dbReference type="GO" id="GO:0016705">
    <property type="term" value="F:oxidoreductase activity, acting on paired donors, with incorporation or reduction of molecular oxygen"/>
    <property type="evidence" value="ECO:0007669"/>
    <property type="project" value="InterPro"/>
</dbReference>
<evidence type="ECO:0000256" key="10">
    <source>
        <dbReference type="ARBA" id="ARBA00023033"/>
    </source>
</evidence>
<dbReference type="SUPFAM" id="SSF48264">
    <property type="entry name" value="Cytochrome P450"/>
    <property type="match status" value="1"/>
</dbReference>
<organism evidence="12 13">
    <name type="scientific">Cynara cardunculus var. scolymus</name>
    <name type="common">Globe artichoke</name>
    <name type="synonym">Cynara scolymus</name>
    <dbReference type="NCBI Taxonomy" id="59895"/>
    <lineage>
        <taxon>Eukaryota</taxon>
        <taxon>Viridiplantae</taxon>
        <taxon>Streptophyta</taxon>
        <taxon>Embryophyta</taxon>
        <taxon>Tracheophyta</taxon>
        <taxon>Spermatophyta</taxon>
        <taxon>Magnoliopsida</taxon>
        <taxon>eudicotyledons</taxon>
        <taxon>Gunneridae</taxon>
        <taxon>Pentapetalae</taxon>
        <taxon>asterids</taxon>
        <taxon>campanulids</taxon>
        <taxon>Asterales</taxon>
        <taxon>Asteraceae</taxon>
        <taxon>Carduoideae</taxon>
        <taxon>Cardueae</taxon>
        <taxon>Carduinae</taxon>
        <taxon>Cynara</taxon>
    </lineage>
</organism>
<dbReference type="PANTHER" id="PTHR24282:SF176">
    <property type="entry name" value="CYTOCHROME P450-RELATED"/>
    <property type="match status" value="1"/>
</dbReference>
<dbReference type="Pfam" id="PF00067">
    <property type="entry name" value="p450"/>
    <property type="match status" value="1"/>
</dbReference>
<evidence type="ECO:0000256" key="1">
    <source>
        <dbReference type="ARBA" id="ARBA00001971"/>
    </source>
</evidence>
<dbReference type="OMA" id="ISAWMRM"/>
<evidence type="ECO:0000256" key="7">
    <source>
        <dbReference type="ARBA" id="ARBA00022989"/>
    </source>
</evidence>
<reference evidence="12 13" key="1">
    <citation type="journal article" date="2016" name="Sci. Rep.">
        <title>The genome sequence of the outbreeding globe artichoke constructed de novo incorporating a phase-aware low-pass sequencing strategy of F1 progeny.</title>
        <authorList>
            <person name="Scaglione D."/>
            <person name="Reyes-Chin-Wo S."/>
            <person name="Acquadro A."/>
            <person name="Froenicke L."/>
            <person name="Portis E."/>
            <person name="Beitel C."/>
            <person name="Tirone M."/>
            <person name="Mauro R."/>
            <person name="Lo Monaco A."/>
            <person name="Mauromicale G."/>
            <person name="Faccioli P."/>
            <person name="Cattivelli L."/>
            <person name="Rieseberg L."/>
            <person name="Michelmore R."/>
            <person name="Lanteri S."/>
        </authorList>
    </citation>
    <scope>NUCLEOTIDE SEQUENCE [LARGE SCALE GENOMIC DNA]</scope>
    <source>
        <strain evidence="12">2C</strain>
    </source>
</reference>
<keyword evidence="4" id="KW-0349">Heme</keyword>
<dbReference type="PANTHER" id="PTHR24282">
    <property type="entry name" value="CYTOCHROME P450 FAMILY MEMBER"/>
    <property type="match status" value="1"/>
</dbReference>
<keyword evidence="9" id="KW-0408">Iron</keyword>
<protein>
    <submittedName>
        <fullName evidence="12">Cytochrome P450</fullName>
    </submittedName>
</protein>